<organism evidence="2 3">
    <name type="scientific">Algoriphagus pacificus</name>
    <dbReference type="NCBI Taxonomy" id="2811234"/>
    <lineage>
        <taxon>Bacteria</taxon>
        <taxon>Pseudomonadati</taxon>
        <taxon>Bacteroidota</taxon>
        <taxon>Cytophagia</taxon>
        <taxon>Cytophagales</taxon>
        <taxon>Cyclobacteriaceae</taxon>
        <taxon>Algoriphagus</taxon>
    </lineage>
</organism>
<dbReference type="PRINTS" id="PR00081">
    <property type="entry name" value="GDHRDH"/>
</dbReference>
<dbReference type="EMBL" id="JAFKCU010000003">
    <property type="protein sequence ID" value="MBN7816409.1"/>
    <property type="molecule type" value="Genomic_DNA"/>
</dbReference>
<dbReference type="Gene3D" id="3.40.50.720">
    <property type="entry name" value="NAD(P)-binding Rossmann-like Domain"/>
    <property type="match status" value="1"/>
</dbReference>
<name>A0ABS3CH43_9BACT</name>
<evidence type="ECO:0000313" key="3">
    <source>
        <dbReference type="Proteomes" id="UP000664480"/>
    </source>
</evidence>
<evidence type="ECO:0000256" key="1">
    <source>
        <dbReference type="ARBA" id="ARBA00023002"/>
    </source>
</evidence>
<proteinExistence type="predicted"/>
<dbReference type="SUPFAM" id="SSF51735">
    <property type="entry name" value="NAD(P)-binding Rossmann-fold domains"/>
    <property type="match status" value="1"/>
</dbReference>
<sequence>MNLVITGSTSGIGLETVRSLYPIFDKIIVPVRNLKKAEKVISSFPDASKFDCFEMDLSSMKSVNKAGKLISEKYPKIDLLINNAGGMFPQEKRTNEGLDWTFAVNHLGHFHLTSLLIPNLLESEGKIIFVSSEVHRIGRAKKDAWGLTDNSNSWTKYGSVKLYNILTSKYLNDLYETKGLTSYSLHPGAVNTSFGSDSDIVSKLIISLSKVFFISPKKGAETSIFLAKTEKDTLKPGGYYEKKKLKSPSDKAEDLNLQKKLYDFSLKKLEEILS</sequence>
<protein>
    <submittedName>
        <fullName evidence="2">SDR family NAD(P)-dependent oxidoreductase</fullName>
    </submittedName>
</protein>
<keyword evidence="3" id="KW-1185">Reference proteome</keyword>
<dbReference type="PANTHER" id="PTHR43157">
    <property type="entry name" value="PHOSPHATIDYLINOSITOL-GLYCAN BIOSYNTHESIS CLASS F PROTEIN-RELATED"/>
    <property type="match status" value="1"/>
</dbReference>
<dbReference type="InterPro" id="IPR002347">
    <property type="entry name" value="SDR_fam"/>
</dbReference>
<dbReference type="PANTHER" id="PTHR43157:SF31">
    <property type="entry name" value="PHOSPHATIDYLINOSITOL-GLYCAN BIOSYNTHESIS CLASS F PROTEIN"/>
    <property type="match status" value="1"/>
</dbReference>
<dbReference type="RefSeq" id="WP_206587088.1">
    <property type="nucleotide sequence ID" value="NZ_JAFKCU010000003.1"/>
</dbReference>
<comment type="caution">
    <text evidence="2">The sequence shown here is derived from an EMBL/GenBank/DDBJ whole genome shotgun (WGS) entry which is preliminary data.</text>
</comment>
<dbReference type="Pfam" id="PF00106">
    <property type="entry name" value="adh_short"/>
    <property type="match status" value="1"/>
</dbReference>
<dbReference type="Proteomes" id="UP000664480">
    <property type="component" value="Unassembled WGS sequence"/>
</dbReference>
<accession>A0ABS3CH43</accession>
<dbReference type="InterPro" id="IPR036291">
    <property type="entry name" value="NAD(P)-bd_dom_sf"/>
</dbReference>
<keyword evidence="1" id="KW-0560">Oxidoreductase</keyword>
<evidence type="ECO:0000313" key="2">
    <source>
        <dbReference type="EMBL" id="MBN7816409.1"/>
    </source>
</evidence>
<reference evidence="2 3" key="1">
    <citation type="submission" date="2021-03" db="EMBL/GenBank/DDBJ databases">
        <title>novel species isolated from a fishpond in China.</title>
        <authorList>
            <person name="Lu H."/>
            <person name="Cai Z."/>
        </authorList>
    </citation>
    <scope>NUCLEOTIDE SEQUENCE [LARGE SCALE GENOMIC DNA]</scope>
    <source>
        <strain evidence="2 3">YJ13C</strain>
    </source>
</reference>
<gene>
    <name evidence="2" type="ORF">J0A69_13260</name>
</gene>